<dbReference type="EMBL" id="CP044399">
    <property type="protein sequence ID" value="QFI37601.1"/>
    <property type="molecule type" value="Genomic_DNA"/>
</dbReference>
<feature type="region of interest" description="Disordered" evidence="1">
    <location>
        <begin position="33"/>
        <end position="64"/>
    </location>
</feature>
<organism evidence="2 3">
    <name type="scientific">Moritella marina ATCC 15381</name>
    <dbReference type="NCBI Taxonomy" id="1202962"/>
    <lineage>
        <taxon>Bacteria</taxon>
        <taxon>Pseudomonadati</taxon>
        <taxon>Pseudomonadota</taxon>
        <taxon>Gammaproteobacteria</taxon>
        <taxon>Alteromonadales</taxon>
        <taxon>Moritellaceae</taxon>
        <taxon>Moritella</taxon>
    </lineage>
</organism>
<accession>A0A5J6WK58</accession>
<dbReference type="AlphaFoldDB" id="A0A5J6WK58"/>
<dbReference type="KEGG" id="mmaa:FR932_06970"/>
<dbReference type="RefSeq" id="WP_019440176.1">
    <property type="nucleotide sequence ID" value="NZ_ALOE01000006.1"/>
</dbReference>
<evidence type="ECO:0000313" key="3">
    <source>
        <dbReference type="Proteomes" id="UP000327424"/>
    </source>
</evidence>
<dbReference type="Pfam" id="PF05069">
    <property type="entry name" value="Phage_tail_S"/>
    <property type="match status" value="1"/>
</dbReference>
<feature type="region of interest" description="Disordered" evidence="1">
    <location>
        <begin position="100"/>
        <end position="145"/>
    </location>
</feature>
<dbReference type="OrthoDB" id="5864577at2"/>
<protein>
    <submittedName>
        <fullName evidence="2">Virion morphogenesis protein</fullName>
    </submittedName>
</protein>
<reference evidence="2 3" key="1">
    <citation type="submission" date="2019-09" db="EMBL/GenBank/DDBJ databases">
        <title>Hybrid Assembly of the complete Genome of the Deep-Sea Bacterium Moritella marina from long Nanopore and Illumina reads.</title>
        <authorList>
            <person name="Magin S."/>
            <person name="Georgoulis A."/>
            <person name="Papadimitriou K."/>
            <person name="Iliakis G."/>
            <person name="Vorgias C.E."/>
        </authorList>
    </citation>
    <scope>NUCLEOTIDE SEQUENCE [LARGE SCALE GENOMIC DNA]</scope>
    <source>
        <strain evidence="2 3">MP-1</strain>
    </source>
</reference>
<sequence>MLNLDIPTDSALKQLDMLTLDANKRRRILRGAGRQVRRDTKTRLKGQKGLSGTNWQGRSDGRKKRMLKKLGKGIQVHTTPNNATVTFGNKRLGQIARAHQEGITSTQTAQQAAKTNGTPEYRAKASRRQAKSLRDNGYKVRKKRGKGWKSPSLKWITENISVGQAGLILRILRGNKKAKSSWDVKLPARSFLGQNSNEQTELKNYMLDEAFRLR</sequence>
<dbReference type="InterPro" id="IPR006522">
    <property type="entry name" value="Phage_virion_morphogenesis"/>
</dbReference>
<name>A0A5J6WK58_MORMI</name>
<evidence type="ECO:0000256" key="1">
    <source>
        <dbReference type="SAM" id="MobiDB-lite"/>
    </source>
</evidence>
<evidence type="ECO:0000313" key="2">
    <source>
        <dbReference type="EMBL" id="QFI37601.1"/>
    </source>
</evidence>
<dbReference type="Proteomes" id="UP000327424">
    <property type="component" value="Chromosome"/>
</dbReference>
<feature type="compositionally biased region" description="Low complexity" evidence="1">
    <location>
        <begin position="104"/>
        <end position="113"/>
    </location>
</feature>
<gene>
    <name evidence="2" type="ORF">FR932_06970</name>
</gene>
<keyword evidence="3" id="KW-1185">Reference proteome</keyword>
<proteinExistence type="predicted"/>